<comment type="caution">
    <text evidence="2">The sequence shown here is derived from an EMBL/GenBank/DDBJ whole genome shotgun (WGS) entry which is preliminary data.</text>
</comment>
<dbReference type="SUPFAM" id="SSF53271">
    <property type="entry name" value="PRTase-like"/>
    <property type="match status" value="1"/>
</dbReference>
<keyword evidence="3" id="KW-1185">Reference proteome</keyword>
<protein>
    <submittedName>
        <fullName evidence="2">ComF family protein</fullName>
    </submittedName>
</protein>
<evidence type="ECO:0000313" key="3">
    <source>
        <dbReference type="Proteomes" id="UP000550729"/>
    </source>
</evidence>
<evidence type="ECO:0000313" key="2">
    <source>
        <dbReference type="EMBL" id="NMO00201.1"/>
    </source>
</evidence>
<dbReference type="PANTHER" id="PTHR47505">
    <property type="entry name" value="DNA UTILIZATION PROTEIN YHGH"/>
    <property type="match status" value="1"/>
</dbReference>
<evidence type="ECO:0000256" key="1">
    <source>
        <dbReference type="ARBA" id="ARBA00008007"/>
    </source>
</evidence>
<dbReference type="PANTHER" id="PTHR47505:SF1">
    <property type="entry name" value="DNA UTILIZATION PROTEIN YHGH"/>
    <property type="match status" value="1"/>
</dbReference>
<dbReference type="EMBL" id="JABBNB010000002">
    <property type="protein sequence ID" value="NMO00201.1"/>
    <property type="molecule type" value="Genomic_DNA"/>
</dbReference>
<name>A0A848KVI6_9ACTN</name>
<comment type="similarity">
    <text evidence="1">Belongs to the ComF/GntX family.</text>
</comment>
<proteinExistence type="inferred from homology"/>
<dbReference type="InterPro" id="IPR029057">
    <property type="entry name" value="PRTase-like"/>
</dbReference>
<dbReference type="InterPro" id="IPR000836">
    <property type="entry name" value="PRTase_dom"/>
</dbReference>
<sequence>MDKAGMFSALADLILPVECGGCGVAGTRWCRRCRSRMSDAPVELSPRVDVGVATWALGRYRAPYATSVLAMKEHRRRDLAEPLGAALAGALRTLAAWSELPDVDRLHLIPAPTRALSARRRGGDTVTAFAAAAATELGAGVRVTPLLHTVGSVRDSMGLDARHRASNMSGAIVCRSLPAGLRRPDAGTDGFVLIDDVLTTGATAAESVRVLGAQGLRVHSVVVIAGA</sequence>
<dbReference type="Gene3D" id="3.40.50.2020">
    <property type="match status" value="1"/>
</dbReference>
<dbReference type="Proteomes" id="UP000550729">
    <property type="component" value="Unassembled WGS sequence"/>
</dbReference>
<dbReference type="RefSeq" id="WP_170192708.1">
    <property type="nucleotide sequence ID" value="NZ_JABBNB010000002.1"/>
</dbReference>
<dbReference type="InterPro" id="IPR051910">
    <property type="entry name" value="ComF/GntX_DNA_util-trans"/>
</dbReference>
<dbReference type="CDD" id="cd06223">
    <property type="entry name" value="PRTases_typeI"/>
    <property type="match status" value="1"/>
</dbReference>
<accession>A0A848KVI6</accession>
<dbReference type="AlphaFoldDB" id="A0A848KVI6"/>
<gene>
    <name evidence="2" type="ORF">HH308_03110</name>
</gene>
<reference evidence="2 3" key="1">
    <citation type="submission" date="2020-04" db="EMBL/GenBank/DDBJ databases">
        <title>Gordonia sp. nov. TBRC 11910.</title>
        <authorList>
            <person name="Suriyachadkun C."/>
        </authorList>
    </citation>
    <scope>NUCLEOTIDE SEQUENCE [LARGE SCALE GENOMIC DNA]</scope>
    <source>
        <strain evidence="2 3">TBRC 11910</strain>
    </source>
</reference>
<organism evidence="2 3">
    <name type="scientific">Gordonia asplenii</name>
    <dbReference type="NCBI Taxonomy" id="2725283"/>
    <lineage>
        <taxon>Bacteria</taxon>
        <taxon>Bacillati</taxon>
        <taxon>Actinomycetota</taxon>
        <taxon>Actinomycetes</taxon>
        <taxon>Mycobacteriales</taxon>
        <taxon>Gordoniaceae</taxon>
        <taxon>Gordonia</taxon>
    </lineage>
</organism>